<evidence type="ECO:0000313" key="7">
    <source>
        <dbReference type="Proteomes" id="UP001290462"/>
    </source>
</evidence>
<dbReference type="CDD" id="cd01392">
    <property type="entry name" value="HTH_LacI"/>
    <property type="match status" value="1"/>
</dbReference>
<dbReference type="Gene3D" id="3.40.50.2300">
    <property type="match status" value="2"/>
</dbReference>
<dbReference type="PROSITE" id="PS50932">
    <property type="entry name" value="HTH_LACI_2"/>
    <property type="match status" value="1"/>
</dbReference>
<dbReference type="SUPFAM" id="SSF47413">
    <property type="entry name" value="lambda repressor-like DNA-binding domains"/>
    <property type="match status" value="1"/>
</dbReference>
<name>A0AAW9K5B4_CARML</name>
<comment type="caution">
    <text evidence="6">The sequence shown here is derived from an EMBL/GenBank/DDBJ whole genome shotgun (WGS) entry which is preliminary data.</text>
</comment>
<evidence type="ECO:0000313" key="6">
    <source>
        <dbReference type="EMBL" id="MDZ5758862.1"/>
    </source>
</evidence>
<evidence type="ECO:0000256" key="3">
    <source>
        <dbReference type="ARBA" id="ARBA00023125"/>
    </source>
</evidence>
<dbReference type="Gene3D" id="1.10.260.40">
    <property type="entry name" value="lambda repressor-like DNA-binding domains"/>
    <property type="match status" value="1"/>
</dbReference>
<dbReference type="GO" id="GO:0000976">
    <property type="term" value="F:transcription cis-regulatory region binding"/>
    <property type="evidence" value="ECO:0007669"/>
    <property type="project" value="TreeGrafter"/>
</dbReference>
<gene>
    <name evidence="6" type="ORF">RAK27_09370</name>
</gene>
<keyword evidence="3 6" id="KW-0238">DNA-binding</keyword>
<dbReference type="InterPro" id="IPR046335">
    <property type="entry name" value="LacI/GalR-like_sensor"/>
</dbReference>
<dbReference type="InterPro" id="IPR000843">
    <property type="entry name" value="HTH_LacI"/>
</dbReference>
<protein>
    <submittedName>
        <fullName evidence="6">LacI family DNA-binding transcriptional regulator</fullName>
    </submittedName>
</protein>
<dbReference type="Pfam" id="PF13377">
    <property type="entry name" value="Peripla_BP_3"/>
    <property type="match status" value="1"/>
</dbReference>
<sequence length="335" mass="37971">MKITIKDVARLSGVSITTVSQILNHKGERFSAETKKKVLDVVAEYDYKADYFAQNMISKRTKTIGMVVPDVTDLFFSKVIEGVENYLNELGFMILLCNSNHSSEKENIYIDELLHRSVEGIILASPNPIHVPKLIDDRGRKKIPYILIDRGLNERDEGKLITNEFQGAYEAVELLINQGHTKIGMLGNETSFYEITDRFLGYQKCLMNHGIDYQERFVTNEPLTIKGGYEGAQKILKQDVTALFCGNDQMAVGAYRAINEVGKKIPEDISVIGYDGLELTDYMVPALTTVRQPIFEIGYFAAKFLVDNINNPKEKIPNKYFDTKLMKKNSTKKLD</sequence>
<dbReference type="InterPro" id="IPR010982">
    <property type="entry name" value="Lambda_DNA-bd_dom_sf"/>
</dbReference>
<dbReference type="Pfam" id="PF00356">
    <property type="entry name" value="LacI"/>
    <property type="match status" value="1"/>
</dbReference>
<keyword evidence="2" id="KW-0805">Transcription regulation</keyword>
<evidence type="ECO:0000256" key="1">
    <source>
        <dbReference type="ARBA" id="ARBA00022491"/>
    </source>
</evidence>
<dbReference type="GeneID" id="83605139"/>
<dbReference type="SMART" id="SM00354">
    <property type="entry name" value="HTH_LACI"/>
    <property type="match status" value="1"/>
</dbReference>
<dbReference type="Proteomes" id="UP001290462">
    <property type="component" value="Unassembled WGS sequence"/>
</dbReference>
<keyword evidence="4" id="KW-0804">Transcription</keyword>
<dbReference type="PRINTS" id="PR00036">
    <property type="entry name" value="HTHLACI"/>
</dbReference>
<dbReference type="AlphaFoldDB" id="A0AAW9K5B4"/>
<dbReference type="SUPFAM" id="SSF53822">
    <property type="entry name" value="Periplasmic binding protein-like I"/>
    <property type="match status" value="1"/>
</dbReference>
<evidence type="ECO:0000259" key="5">
    <source>
        <dbReference type="PROSITE" id="PS50932"/>
    </source>
</evidence>
<evidence type="ECO:0000256" key="4">
    <source>
        <dbReference type="ARBA" id="ARBA00023163"/>
    </source>
</evidence>
<dbReference type="RefSeq" id="WP_010051432.1">
    <property type="nucleotide sequence ID" value="NZ_BJOJ01000072.1"/>
</dbReference>
<feature type="domain" description="HTH lacI-type" evidence="5">
    <location>
        <begin position="3"/>
        <end position="58"/>
    </location>
</feature>
<proteinExistence type="predicted"/>
<dbReference type="PANTHER" id="PTHR30146">
    <property type="entry name" value="LACI-RELATED TRANSCRIPTIONAL REPRESSOR"/>
    <property type="match status" value="1"/>
</dbReference>
<evidence type="ECO:0000256" key="2">
    <source>
        <dbReference type="ARBA" id="ARBA00023015"/>
    </source>
</evidence>
<organism evidence="6 7">
    <name type="scientific">Carnobacterium maltaromaticum</name>
    <name type="common">Carnobacterium piscicola</name>
    <dbReference type="NCBI Taxonomy" id="2751"/>
    <lineage>
        <taxon>Bacteria</taxon>
        <taxon>Bacillati</taxon>
        <taxon>Bacillota</taxon>
        <taxon>Bacilli</taxon>
        <taxon>Lactobacillales</taxon>
        <taxon>Carnobacteriaceae</taxon>
        <taxon>Carnobacterium</taxon>
    </lineage>
</organism>
<dbReference type="GO" id="GO:0003700">
    <property type="term" value="F:DNA-binding transcription factor activity"/>
    <property type="evidence" value="ECO:0007669"/>
    <property type="project" value="TreeGrafter"/>
</dbReference>
<reference evidence="6" key="1">
    <citation type="submission" date="2023-08" db="EMBL/GenBank/DDBJ databases">
        <title>Genomic characterization of piscicolin 126 produced by Carnobacterium maltaromaticum CM22 strain isolated from salmon (Salmo salar).</title>
        <authorList>
            <person name="Gonzalez-Gragera E."/>
            <person name="Garcia-Lopez J.D."/>
            <person name="Teso-Perez C."/>
            <person name="Gimenez-Hernandez I."/>
            <person name="Peralta-Sanchez J.M."/>
            <person name="Valdivia E."/>
            <person name="Montalban-Lopez M."/>
            <person name="Martin-Platero A.M."/>
            <person name="Banos A."/>
            <person name="Martinez-Bueno M."/>
        </authorList>
    </citation>
    <scope>NUCLEOTIDE SEQUENCE</scope>
    <source>
        <strain evidence="6">CM22</strain>
    </source>
</reference>
<dbReference type="PANTHER" id="PTHR30146:SF148">
    <property type="entry name" value="HTH-TYPE TRANSCRIPTIONAL REPRESSOR PURR-RELATED"/>
    <property type="match status" value="1"/>
</dbReference>
<accession>A0AAW9K5B4</accession>
<dbReference type="PROSITE" id="PS00356">
    <property type="entry name" value="HTH_LACI_1"/>
    <property type="match status" value="1"/>
</dbReference>
<keyword evidence="1" id="KW-0678">Repressor</keyword>
<dbReference type="EMBL" id="JAVBVO010000003">
    <property type="protein sequence ID" value="MDZ5758862.1"/>
    <property type="molecule type" value="Genomic_DNA"/>
</dbReference>
<dbReference type="InterPro" id="IPR028082">
    <property type="entry name" value="Peripla_BP_I"/>
</dbReference>